<dbReference type="PROSITE" id="PS00676">
    <property type="entry name" value="SIGMA54_INTERACT_2"/>
    <property type="match status" value="1"/>
</dbReference>
<dbReference type="SUPFAM" id="SSF52540">
    <property type="entry name" value="P-loop containing nucleoside triphosphate hydrolases"/>
    <property type="match status" value="1"/>
</dbReference>
<dbReference type="Pfam" id="PF00158">
    <property type="entry name" value="Sigma54_activat"/>
    <property type="match status" value="1"/>
</dbReference>
<dbReference type="GO" id="GO:0000160">
    <property type="term" value="P:phosphorelay signal transduction system"/>
    <property type="evidence" value="ECO:0007669"/>
    <property type="project" value="InterPro"/>
</dbReference>
<dbReference type="FunFam" id="3.40.50.300:FF:000006">
    <property type="entry name" value="DNA-binding transcriptional regulator NtrC"/>
    <property type="match status" value="1"/>
</dbReference>
<reference evidence="8 9" key="1">
    <citation type="submission" date="2016-10" db="EMBL/GenBank/DDBJ databases">
        <authorList>
            <person name="de Groot N.N."/>
        </authorList>
    </citation>
    <scope>NUCLEOTIDE SEQUENCE [LARGE SCALE GENOMIC DNA]</scope>
    <source>
        <strain evidence="8 9">DSM 6059</strain>
    </source>
</reference>
<dbReference type="Proteomes" id="UP000198862">
    <property type="component" value="Unassembled WGS sequence"/>
</dbReference>
<dbReference type="GO" id="GO:0005524">
    <property type="term" value="F:ATP binding"/>
    <property type="evidence" value="ECO:0007669"/>
    <property type="project" value="UniProtKB-KW"/>
</dbReference>
<dbReference type="Gene3D" id="3.40.50.300">
    <property type="entry name" value="P-loop containing nucleotide triphosphate hydrolases"/>
    <property type="match status" value="1"/>
</dbReference>
<keyword evidence="9" id="KW-1185">Reference proteome</keyword>
<dbReference type="Pfam" id="PF25601">
    <property type="entry name" value="AAA_lid_14"/>
    <property type="match status" value="1"/>
</dbReference>
<evidence type="ECO:0000256" key="3">
    <source>
        <dbReference type="ARBA" id="ARBA00023015"/>
    </source>
</evidence>
<evidence type="ECO:0000259" key="6">
    <source>
        <dbReference type="PROSITE" id="PS50045"/>
    </source>
</evidence>
<dbReference type="InterPro" id="IPR011006">
    <property type="entry name" value="CheY-like_superfamily"/>
</dbReference>
<sequence>MKRILVVDDNPDILDALDLLLSLYHFDVLTVSTVKEAIMAVSHQNIDLVIQDMNFSEGTTSGEEGKNLFHSIRAINPNLAVIIITAWSQLETAIELVKAGATDYLPKPWNDEKLLDAINANLAKENPITSAPSSFIFKSAQMQHLVQMAQKIAGSDINVLITGPNGSGKEKLADYIHQCSSRCHNAFIKVNMGALPHDLMEAELFGAEKGAFTGANAERIGRFEAADEGTLFLDEIGNLSLSGQMKLLRVLQTGEFERLGSSKTLKVNVRVISATNSNLIQAIGEQTFREDLYYRLNIVELKLAPLINRKEDIIPLAAHFIGHDNSLSQSAKTYLLNQKWSGNVRELENSCKRALVFASDACITESDFHPLSHNRDNKMHFAQTEKDKILHTLNKYNWVISRAANELGFSRQALYRRIEKYELKQDI</sequence>
<evidence type="ECO:0000259" key="7">
    <source>
        <dbReference type="PROSITE" id="PS50110"/>
    </source>
</evidence>
<keyword evidence="1" id="KW-0547">Nucleotide-binding</keyword>
<organism evidence="8 9">
    <name type="scientific">Pseudoalteromonas denitrificans DSM 6059</name>
    <dbReference type="NCBI Taxonomy" id="1123010"/>
    <lineage>
        <taxon>Bacteria</taxon>
        <taxon>Pseudomonadati</taxon>
        <taxon>Pseudomonadota</taxon>
        <taxon>Gammaproteobacteria</taxon>
        <taxon>Alteromonadales</taxon>
        <taxon>Pseudoalteromonadaceae</taxon>
        <taxon>Pseudoalteromonas</taxon>
    </lineage>
</organism>
<dbReference type="InterPro" id="IPR002078">
    <property type="entry name" value="Sigma_54_int"/>
</dbReference>
<dbReference type="Gene3D" id="1.10.8.60">
    <property type="match status" value="1"/>
</dbReference>
<dbReference type="InterPro" id="IPR027417">
    <property type="entry name" value="P-loop_NTPase"/>
</dbReference>
<accession>A0A1I1G3T9</accession>
<dbReference type="CDD" id="cd00156">
    <property type="entry name" value="REC"/>
    <property type="match status" value="1"/>
</dbReference>
<dbReference type="SMART" id="SM00448">
    <property type="entry name" value="REC"/>
    <property type="match status" value="1"/>
</dbReference>
<evidence type="ECO:0000256" key="4">
    <source>
        <dbReference type="ARBA" id="ARBA00023163"/>
    </source>
</evidence>
<dbReference type="InterPro" id="IPR025943">
    <property type="entry name" value="Sigma_54_int_dom_ATP-bd_2"/>
</dbReference>
<feature type="domain" description="Sigma-54 factor interaction" evidence="6">
    <location>
        <begin position="135"/>
        <end position="356"/>
    </location>
</feature>
<name>A0A1I1G3T9_9GAMM</name>
<keyword evidence="3" id="KW-0805">Transcription regulation</keyword>
<dbReference type="PROSITE" id="PS50110">
    <property type="entry name" value="RESPONSE_REGULATORY"/>
    <property type="match status" value="1"/>
</dbReference>
<dbReference type="Gene3D" id="3.40.50.2300">
    <property type="match status" value="1"/>
</dbReference>
<dbReference type="PANTHER" id="PTHR32071">
    <property type="entry name" value="TRANSCRIPTIONAL REGULATORY PROTEIN"/>
    <property type="match status" value="1"/>
</dbReference>
<proteinExistence type="predicted"/>
<keyword evidence="8" id="KW-0238">DNA-binding</keyword>
<dbReference type="SUPFAM" id="SSF46689">
    <property type="entry name" value="Homeodomain-like"/>
    <property type="match status" value="1"/>
</dbReference>
<evidence type="ECO:0000313" key="9">
    <source>
        <dbReference type="Proteomes" id="UP000198862"/>
    </source>
</evidence>
<dbReference type="SUPFAM" id="SSF52172">
    <property type="entry name" value="CheY-like"/>
    <property type="match status" value="1"/>
</dbReference>
<dbReference type="PROSITE" id="PS50045">
    <property type="entry name" value="SIGMA54_INTERACT_4"/>
    <property type="match status" value="1"/>
</dbReference>
<dbReference type="InterPro" id="IPR003593">
    <property type="entry name" value="AAA+_ATPase"/>
</dbReference>
<dbReference type="GO" id="GO:0006355">
    <property type="term" value="P:regulation of DNA-templated transcription"/>
    <property type="evidence" value="ECO:0007669"/>
    <property type="project" value="InterPro"/>
</dbReference>
<keyword evidence="2" id="KW-0067">ATP-binding</keyword>
<dbReference type="AlphaFoldDB" id="A0A1I1G3T9"/>
<dbReference type="STRING" id="1123010.SAMN02745724_00794"/>
<gene>
    <name evidence="8" type="ORF">SAMN02745724_00794</name>
</gene>
<evidence type="ECO:0000256" key="5">
    <source>
        <dbReference type="PROSITE-ProRule" id="PRU00169"/>
    </source>
</evidence>
<dbReference type="EMBL" id="FOLO01000004">
    <property type="protein sequence ID" value="SFC05946.1"/>
    <property type="molecule type" value="Genomic_DNA"/>
</dbReference>
<feature type="modified residue" description="4-aspartylphosphate" evidence="5">
    <location>
        <position position="52"/>
    </location>
</feature>
<keyword evidence="4" id="KW-0804">Transcription</keyword>
<dbReference type="InterPro" id="IPR058031">
    <property type="entry name" value="AAA_lid_NorR"/>
</dbReference>
<keyword evidence="5" id="KW-0597">Phosphoprotein</keyword>
<dbReference type="GO" id="GO:0043565">
    <property type="term" value="F:sequence-specific DNA binding"/>
    <property type="evidence" value="ECO:0007669"/>
    <property type="project" value="InterPro"/>
</dbReference>
<dbReference type="PANTHER" id="PTHR32071:SF86">
    <property type="entry name" value="TWO COMPONENT SIGNAL TRANSDUCTION SYSTEM SIGMA54-DEPENDENT RESPONSE REGULATOR FIS FAMILY"/>
    <property type="match status" value="1"/>
</dbReference>
<dbReference type="OrthoDB" id="9804019at2"/>
<dbReference type="InterPro" id="IPR002197">
    <property type="entry name" value="HTH_Fis"/>
</dbReference>
<dbReference type="InterPro" id="IPR009057">
    <property type="entry name" value="Homeodomain-like_sf"/>
</dbReference>
<protein>
    <submittedName>
        <fullName evidence="8">DNA-binding transcriptional response regulator, NtrC family, contains REC, AAA-type ATPase, and a Fis-type DNA-binding domains</fullName>
    </submittedName>
</protein>
<feature type="domain" description="Response regulatory" evidence="7">
    <location>
        <begin position="3"/>
        <end position="122"/>
    </location>
</feature>
<dbReference type="SMART" id="SM00382">
    <property type="entry name" value="AAA"/>
    <property type="match status" value="1"/>
</dbReference>
<dbReference type="PRINTS" id="PR01590">
    <property type="entry name" value="HTHFIS"/>
</dbReference>
<evidence type="ECO:0000256" key="2">
    <source>
        <dbReference type="ARBA" id="ARBA00022840"/>
    </source>
</evidence>
<evidence type="ECO:0000256" key="1">
    <source>
        <dbReference type="ARBA" id="ARBA00022741"/>
    </source>
</evidence>
<dbReference type="Pfam" id="PF00072">
    <property type="entry name" value="Response_reg"/>
    <property type="match status" value="1"/>
</dbReference>
<dbReference type="InterPro" id="IPR001789">
    <property type="entry name" value="Sig_transdc_resp-reg_receiver"/>
</dbReference>
<evidence type="ECO:0000313" key="8">
    <source>
        <dbReference type="EMBL" id="SFC05946.1"/>
    </source>
</evidence>
<dbReference type="CDD" id="cd00009">
    <property type="entry name" value="AAA"/>
    <property type="match status" value="1"/>
</dbReference>
<dbReference type="Pfam" id="PF02954">
    <property type="entry name" value="HTH_8"/>
    <property type="match status" value="1"/>
</dbReference>
<dbReference type="Gene3D" id="1.10.10.60">
    <property type="entry name" value="Homeodomain-like"/>
    <property type="match status" value="1"/>
</dbReference>
<dbReference type="RefSeq" id="WP_091980183.1">
    <property type="nucleotide sequence ID" value="NZ_FOLO01000004.1"/>
</dbReference>